<reference evidence="1 2" key="1">
    <citation type="journal article" date="2019" name="Commun. Biol.">
        <title>The bagworm genome reveals a unique fibroin gene that provides high tensile strength.</title>
        <authorList>
            <person name="Kono N."/>
            <person name="Nakamura H."/>
            <person name="Ohtoshi R."/>
            <person name="Tomita M."/>
            <person name="Numata K."/>
            <person name="Arakawa K."/>
        </authorList>
    </citation>
    <scope>NUCLEOTIDE SEQUENCE [LARGE SCALE GENOMIC DNA]</scope>
</reference>
<evidence type="ECO:0000313" key="1">
    <source>
        <dbReference type="EMBL" id="GBP14180.1"/>
    </source>
</evidence>
<sequence length="72" mass="8161">MSKFKIVRAAPPRLVWDRSYIQDLATYKLWANSEFVIGIFNGNVIMKLPHTAEGSVHAAAHAMNSEFFRVPL</sequence>
<proteinExistence type="predicted"/>
<keyword evidence="2" id="KW-1185">Reference proteome</keyword>
<organism evidence="1 2">
    <name type="scientific">Eumeta variegata</name>
    <name type="common">Bagworm moth</name>
    <name type="synonym">Eumeta japonica</name>
    <dbReference type="NCBI Taxonomy" id="151549"/>
    <lineage>
        <taxon>Eukaryota</taxon>
        <taxon>Metazoa</taxon>
        <taxon>Ecdysozoa</taxon>
        <taxon>Arthropoda</taxon>
        <taxon>Hexapoda</taxon>
        <taxon>Insecta</taxon>
        <taxon>Pterygota</taxon>
        <taxon>Neoptera</taxon>
        <taxon>Endopterygota</taxon>
        <taxon>Lepidoptera</taxon>
        <taxon>Glossata</taxon>
        <taxon>Ditrysia</taxon>
        <taxon>Tineoidea</taxon>
        <taxon>Psychidae</taxon>
        <taxon>Oiketicinae</taxon>
        <taxon>Eumeta</taxon>
    </lineage>
</organism>
<protein>
    <submittedName>
        <fullName evidence="1">Uncharacterized protein</fullName>
    </submittedName>
</protein>
<gene>
    <name evidence="1" type="ORF">EVAR_7614_1</name>
</gene>
<name>A0A4C1TKQ0_EUMVA</name>
<evidence type="ECO:0000313" key="2">
    <source>
        <dbReference type="Proteomes" id="UP000299102"/>
    </source>
</evidence>
<accession>A0A4C1TKQ0</accession>
<comment type="caution">
    <text evidence="1">The sequence shown here is derived from an EMBL/GenBank/DDBJ whole genome shotgun (WGS) entry which is preliminary data.</text>
</comment>
<dbReference type="Proteomes" id="UP000299102">
    <property type="component" value="Unassembled WGS sequence"/>
</dbReference>
<dbReference type="AlphaFoldDB" id="A0A4C1TKQ0"/>
<dbReference type="EMBL" id="BGZK01000062">
    <property type="protein sequence ID" value="GBP14180.1"/>
    <property type="molecule type" value="Genomic_DNA"/>
</dbReference>